<evidence type="ECO:0000256" key="1">
    <source>
        <dbReference type="SAM" id="SignalP"/>
    </source>
</evidence>
<accession>A0AAD7D6Y7</accession>
<dbReference type="AlphaFoldDB" id="A0AAD7D6Y7"/>
<dbReference type="Proteomes" id="UP001221757">
    <property type="component" value="Unassembled WGS sequence"/>
</dbReference>
<keyword evidence="1" id="KW-0732">Signal</keyword>
<name>A0AAD7D6Y7_MYCRO</name>
<reference evidence="2" key="1">
    <citation type="submission" date="2023-03" db="EMBL/GenBank/DDBJ databases">
        <title>Massive genome expansion in bonnet fungi (Mycena s.s.) driven by repeated elements and novel gene families across ecological guilds.</title>
        <authorList>
            <consortium name="Lawrence Berkeley National Laboratory"/>
            <person name="Harder C.B."/>
            <person name="Miyauchi S."/>
            <person name="Viragh M."/>
            <person name="Kuo A."/>
            <person name="Thoen E."/>
            <person name="Andreopoulos B."/>
            <person name="Lu D."/>
            <person name="Skrede I."/>
            <person name="Drula E."/>
            <person name="Henrissat B."/>
            <person name="Morin E."/>
            <person name="Kohler A."/>
            <person name="Barry K."/>
            <person name="LaButti K."/>
            <person name="Morin E."/>
            <person name="Salamov A."/>
            <person name="Lipzen A."/>
            <person name="Mereny Z."/>
            <person name="Hegedus B."/>
            <person name="Baldrian P."/>
            <person name="Stursova M."/>
            <person name="Weitz H."/>
            <person name="Taylor A."/>
            <person name="Grigoriev I.V."/>
            <person name="Nagy L.G."/>
            <person name="Martin F."/>
            <person name="Kauserud H."/>
        </authorList>
    </citation>
    <scope>NUCLEOTIDE SEQUENCE</scope>
    <source>
        <strain evidence="2">CBHHK067</strain>
    </source>
</reference>
<dbReference type="EMBL" id="JARKIE010000125">
    <property type="protein sequence ID" value="KAJ7679967.1"/>
    <property type="molecule type" value="Genomic_DNA"/>
</dbReference>
<feature type="signal peptide" evidence="1">
    <location>
        <begin position="1"/>
        <end position="20"/>
    </location>
</feature>
<gene>
    <name evidence="2" type="ORF">B0H17DRAFT_1232638</name>
</gene>
<proteinExistence type="predicted"/>
<sequence length="262" mass="26445">MTFAFLALFSTLLAARFVAAQAPERCSLMGNVSLIWGTISDSASTATPIGWSTSATAPTDANGHGLLAVRSTISPTLWGAWACVGAPATGGGGGGGGPAGGAEAVLSIPAPTAVRRAVGAAAQTATAAAATARRSTNADNYNPSAIADTTTNLCLTASALDIPNITITRASCINLLTDTPFFTQAWQWTVAEFNGTMLPVVDSLVFMGTQSLTALTFGTPTNYVPKLVGSGVGAYVAFDWLPGELDPAEVASTPGLLVSFVG</sequence>
<organism evidence="2 3">
    <name type="scientific">Mycena rosella</name>
    <name type="common">Pink bonnet</name>
    <name type="synonym">Agaricus rosellus</name>
    <dbReference type="NCBI Taxonomy" id="1033263"/>
    <lineage>
        <taxon>Eukaryota</taxon>
        <taxon>Fungi</taxon>
        <taxon>Dikarya</taxon>
        <taxon>Basidiomycota</taxon>
        <taxon>Agaricomycotina</taxon>
        <taxon>Agaricomycetes</taxon>
        <taxon>Agaricomycetidae</taxon>
        <taxon>Agaricales</taxon>
        <taxon>Marasmiineae</taxon>
        <taxon>Mycenaceae</taxon>
        <taxon>Mycena</taxon>
    </lineage>
</organism>
<evidence type="ECO:0000313" key="2">
    <source>
        <dbReference type="EMBL" id="KAJ7679967.1"/>
    </source>
</evidence>
<protein>
    <submittedName>
        <fullName evidence="2">Uncharacterized protein</fullName>
    </submittedName>
</protein>
<keyword evidence="3" id="KW-1185">Reference proteome</keyword>
<comment type="caution">
    <text evidence="2">The sequence shown here is derived from an EMBL/GenBank/DDBJ whole genome shotgun (WGS) entry which is preliminary data.</text>
</comment>
<evidence type="ECO:0000313" key="3">
    <source>
        <dbReference type="Proteomes" id="UP001221757"/>
    </source>
</evidence>
<feature type="chain" id="PRO_5042182509" evidence="1">
    <location>
        <begin position="21"/>
        <end position="262"/>
    </location>
</feature>